<reference evidence="2" key="1">
    <citation type="submission" date="2022-11" db="UniProtKB">
        <authorList>
            <consortium name="WormBaseParasite"/>
        </authorList>
    </citation>
    <scope>IDENTIFICATION</scope>
</reference>
<dbReference type="Proteomes" id="UP000887580">
    <property type="component" value="Unplaced"/>
</dbReference>
<protein>
    <submittedName>
        <fullName evidence="2">Uncharacterized protein</fullName>
    </submittedName>
</protein>
<dbReference type="WBParaSite" id="PS1159_v2.g13504.t1">
    <property type="protein sequence ID" value="PS1159_v2.g13504.t1"/>
    <property type="gene ID" value="PS1159_v2.g13504"/>
</dbReference>
<proteinExistence type="predicted"/>
<evidence type="ECO:0000313" key="1">
    <source>
        <dbReference type="Proteomes" id="UP000887580"/>
    </source>
</evidence>
<organism evidence="1 2">
    <name type="scientific">Panagrolaimus sp. PS1159</name>
    <dbReference type="NCBI Taxonomy" id="55785"/>
    <lineage>
        <taxon>Eukaryota</taxon>
        <taxon>Metazoa</taxon>
        <taxon>Ecdysozoa</taxon>
        <taxon>Nematoda</taxon>
        <taxon>Chromadorea</taxon>
        <taxon>Rhabditida</taxon>
        <taxon>Tylenchina</taxon>
        <taxon>Panagrolaimomorpha</taxon>
        <taxon>Panagrolaimoidea</taxon>
        <taxon>Panagrolaimidae</taxon>
        <taxon>Panagrolaimus</taxon>
    </lineage>
</organism>
<sequence>MSTKDDKYSFIEQNFTTSENQYYDLNLNQNKKCSVLIPVQSQNSKLKNNKYYVSENYEEKEKSESWNKSSEISTLNEENNDSKKRWKNKNTLNAMNKSTISLHISAYENSIASDLFDGENIERLKKDKLGSINTFKQSFTGVFKSQNPFEFPRQQSGDQKNKPEVMQFKKSQRLLGSQRPTLFQQIGNNDEQFVEPQSASDAGTSITSLTRSDSTLSYYANYRRDSLIGKSTYTLVSPRQGADHKSYISSMASDSVQSVRQDAERDSLMTSNSEQSLFQQNTKSTTPSSQHVKLITKRLAGGIDGCEVTIALQNENGNPLIIRAVCPKFEPRRIWVNGKPFDYIDSESDNPIYDSSIEYNPHEQMEDIDEDDEEDGTIADYDDEEEESSVDYDENIMTSNNSN</sequence>
<accession>A0AC35F5U4</accession>
<evidence type="ECO:0000313" key="2">
    <source>
        <dbReference type="WBParaSite" id="PS1159_v2.g13504.t1"/>
    </source>
</evidence>
<name>A0AC35F5U4_9BILA</name>